<keyword evidence="1" id="KW-0472">Membrane</keyword>
<dbReference type="Proteomes" id="UP001210231">
    <property type="component" value="Unassembled WGS sequence"/>
</dbReference>
<dbReference type="RefSeq" id="WP_407029607.1">
    <property type="nucleotide sequence ID" value="NZ_JAQGEF010000001.1"/>
</dbReference>
<gene>
    <name evidence="2" type="ORF">O3P16_00530</name>
</gene>
<protein>
    <recommendedName>
        <fullName evidence="4">Glycosyltransferase RgtA/B/C/D-like domain-containing protein</fullName>
    </recommendedName>
</protein>
<feature type="transmembrane region" description="Helical" evidence="1">
    <location>
        <begin position="81"/>
        <end position="101"/>
    </location>
</feature>
<feature type="transmembrane region" description="Helical" evidence="1">
    <location>
        <begin position="297"/>
        <end position="317"/>
    </location>
</feature>
<evidence type="ECO:0000313" key="2">
    <source>
        <dbReference type="EMBL" id="MDA3613274.1"/>
    </source>
</evidence>
<accession>A0ABT4UFA5</accession>
<feature type="transmembrane region" description="Helical" evidence="1">
    <location>
        <begin position="209"/>
        <end position="228"/>
    </location>
</feature>
<feature type="transmembrane region" description="Helical" evidence="1">
    <location>
        <begin position="329"/>
        <end position="347"/>
    </location>
</feature>
<proteinExistence type="predicted"/>
<sequence>MMTNSVLQQFPISEKWSWRLFILVVLIIAGLAWPGSFYFLNDDHIHIPKAYDGTIGHHNGLRHISDLSLFLDSLLWKENAFGYHLTNLLLYIANMIMAVPVFQKLVAGLKVRIPKQVFIIGSALFGLYAFHSEALFWILCRTASLSMFFNLLSFLCVLKQTQNRLLQSGAILFFLLGLFTYETLWLYPVWLVLWWWLLPDKKDLQPLQRQTIIGIWALFIIYFPFRLWSTGEALGSYEAAHVQAFHWGVLIENSYKLFFRSFLPPTSSDFIFKLASVGMLAILCLVVLMLIKRKVLNRFYLFIVSAWLSSYVLFISLGVSVKGFESERYLYYPSLWLCLFIVLALFHLVKSRALFVVLFAVVSLYHLFFMYKASAGFKKVSSYSKAGMSTFQKVPLSKKIVIENLPVYSHGLPLYNYGFKNGIQWLCYGRDSNSVEVLSTHHFAKEQIVSSVKEGALADTVIFSGK</sequence>
<name>A0ABT4UFA5_9BACT</name>
<feature type="transmembrane region" description="Helical" evidence="1">
    <location>
        <begin position="170"/>
        <end position="197"/>
    </location>
</feature>
<feature type="transmembrane region" description="Helical" evidence="1">
    <location>
        <begin position="353"/>
        <end position="371"/>
    </location>
</feature>
<comment type="caution">
    <text evidence="2">The sequence shown here is derived from an EMBL/GenBank/DDBJ whole genome shotgun (WGS) entry which is preliminary data.</text>
</comment>
<evidence type="ECO:0008006" key="4">
    <source>
        <dbReference type="Google" id="ProtNLM"/>
    </source>
</evidence>
<keyword evidence="1" id="KW-1133">Transmembrane helix</keyword>
<feature type="transmembrane region" description="Helical" evidence="1">
    <location>
        <begin position="113"/>
        <end position="130"/>
    </location>
</feature>
<dbReference type="EMBL" id="JAQGEF010000001">
    <property type="protein sequence ID" value="MDA3613274.1"/>
    <property type="molecule type" value="Genomic_DNA"/>
</dbReference>
<keyword evidence="3" id="KW-1185">Reference proteome</keyword>
<feature type="transmembrane region" description="Helical" evidence="1">
    <location>
        <begin position="20"/>
        <end position="40"/>
    </location>
</feature>
<organism evidence="2 3">
    <name type="scientific">Polluticaenibacter yanchengensis</name>
    <dbReference type="NCBI Taxonomy" id="3014562"/>
    <lineage>
        <taxon>Bacteria</taxon>
        <taxon>Pseudomonadati</taxon>
        <taxon>Bacteroidota</taxon>
        <taxon>Chitinophagia</taxon>
        <taxon>Chitinophagales</taxon>
        <taxon>Chitinophagaceae</taxon>
        <taxon>Polluticaenibacter</taxon>
    </lineage>
</organism>
<keyword evidence="1" id="KW-0812">Transmembrane</keyword>
<evidence type="ECO:0000256" key="1">
    <source>
        <dbReference type="SAM" id="Phobius"/>
    </source>
</evidence>
<feature type="transmembrane region" description="Helical" evidence="1">
    <location>
        <begin position="270"/>
        <end position="291"/>
    </location>
</feature>
<reference evidence="2 3" key="1">
    <citation type="submission" date="2022-12" db="EMBL/GenBank/DDBJ databases">
        <title>Chitinophagaceae gen. sp. nov., a new member of the family Chitinophagaceae, isolated from soil in a chemical factory.</title>
        <authorList>
            <person name="Ke Z."/>
        </authorList>
    </citation>
    <scope>NUCLEOTIDE SEQUENCE [LARGE SCALE GENOMIC DNA]</scope>
    <source>
        <strain evidence="2 3">LY-5</strain>
    </source>
</reference>
<evidence type="ECO:0000313" key="3">
    <source>
        <dbReference type="Proteomes" id="UP001210231"/>
    </source>
</evidence>